<comment type="caution">
    <text evidence="2">The sequence shown here is derived from an EMBL/GenBank/DDBJ whole genome shotgun (WGS) entry which is preliminary data.</text>
</comment>
<accession>A0A9E4N3K7</accession>
<proteinExistence type="predicted"/>
<evidence type="ECO:0000313" key="3">
    <source>
        <dbReference type="Proteomes" id="UP000886667"/>
    </source>
</evidence>
<keyword evidence="1" id="KW-0812">Transmembrane</keyword>
<feature type="transmembrane region" description="Helical" evidence="1">
    <location>
        <begin position="105"/>
        <end position="124"/>
    </location>
</feature>
<keyword evidence="1" id="KW-0472">Membrane</keyword>
<feature type="transmembrane region" description="Helical" evidence="1">
    <location>
        <begin position="66"/>
        <end position="90"/>
    </location>
</feature>
<sequence>MILDIPGLVRDTLNGADELFTSDEERGRLELAVLRVLNQPHILQAMTNIEEAKHPSIFVAGWRPALGWLCVVLLTYAWIGRDILIVMLLLGERYEIVSYLPEIDFAQLMTLVLALLGLGAARTYERVKGVARQTWTKPEQ</sequence>
<dbReference type="AlphaFoldDB" id="A0A9E4N3K7"/>
<dbReference type="EMBL" id="JAEPCM010000186">
    <property type="protein sequence ID" value="MCG7945847.1"/>
    <property type="molecule type" value="Genomic_DNA"/>
</dbReference>
<keyword evidence="1" id="KW-1133">Transmembrane helix</keyword>
<evidence type="ECO:0000313" key="2">
    <source>
        <dbReference type="EMBL" id="MCG7945847.1"/>
    </source>
</evidence>
<dbReference type="Proteomes" id="UP000886667">
    <property type="component" value="Unassembled WGS sequence"/>
</dbReference>
<evidence type="ECO:0000256" key="1">
    <source>
        <dbReference type="SAM" id="Phobius"/>
    </source>
</evidence>
<organism evidence="2 3">
    <name type="scientific">Candidatus Thiodiazotropha taylori</name>
    <dbReference type="NCBI Taxonomy" id="2792791"/>
    <lineage>
        <taxon>Bacteria</taxon>
        <taxon>Pseudomonadati</taxon>
        <taxon>Pseudomonadota</taxon>
        <taxon>Gammaproteobacteria</taxon>
        <taxon>Chromatiales</taxon>
        <taxon>Sedimenticolaceae</taxon>
        <taxon>Candidatus Thiodiazotropha</taxon>
    </lineage>
</organism>
<dbReference type="Pfam" id="PF11351">
    <property type="entry name" value="GTA_holin_3TM"/>
    <property type="match status" value="1"/>
</dbReference>
<gene>
    <name evidence="2" type="ORF">JAZ07_05800</name>
</gene>
<name>A0A9E4N3K7_9GAMM</name>
<reference evidence="2" key="1">
    <citation type="journal article" date="2021" name="Proc. Natl. Acad. Sci. U.S.A.">
        <title>Global biogeography of chemosynthetic symbionts reveals both localized and globally distributed symbiont groups. .</title>
        <authorList>
            <person name="Osvatic J.T."/>
            <person name="Wilkins L.G.E."/>
            <person name="Leibrecht L."/>
            <person name="Leray M."/>
            <person name="Zauner S."/>
            <person name="Polzin J."/>
            <person name="Camacho Y."/>
            <person name="Gros O."/>
            <person name="van Gils J.A."/>
            <person name="Eisen J.A."/>
            <person name="Petersen J.M."/>
            <person name="Yuen B."/>
        </authorList>
    </citation>
    <scope>NUCLEOTIDE SEQUENCE</scope>
    <source>
        <strain evidence="2">MAGclacostrist064TRANS</strain>
    </source>
</reference>
<protein>
    <submittedName>
        <fullName evidence="2">Holin family protein</fullName>
    </submittedName>
</protein>
<dbReference type="InterPro" id="IPR021497">
    <property type="entry name" value="GTA_holin_3TM"/>
</dbReference>